<dbReference type="Proteomes" id="UP001595699">
    <property type="component" value="Unassembled WGS sequence"/>
</dbReference>
<evidence type="ECO:0000256" key="1">
    <source>
        <dbReference type="SAM" id="MobiDB-lite"/>
    </source>
</evidence>
<dbReference type="EMBL" id="JBHRZH010000012">
    <property type="protein sequence ID" value="MFC3762251.1"/>
    <property type="molecule type" value="Genomic_DNA"/>
</dbReference>
<feature type="region of interest" description="Disordered" evidence="1">
    <location>
        <begin position="1"/>
        <end position="21"/>
    </location>
</feature>
<accession>A0ABV7YAA2</accession>
<evidence type="ECO:0000313" key="4">
    <source>
        <dbReference type="Proteomes" id="UP001595699"/>
    </source>
</evidence>
<reference evidence="4" key="1">
    <citation type="journal article" date="2019" name="Int. J. Syst. Evol. Microbiol.">
        <title>The Global Catalogue of Microorganisms (GCM) 10K type strain sequencing project: providing services to taxonomists for standard genome sequencing and annotation.</title>
        <authorList>
            <consortium name="The Broad Institute Genomics Platform"/>
            <consortium name="The Broad Institute Genome Sequencing Center for Infectious Disease"/>
            <person name="Wu L."/>
            <person name="Ma J."/>
        </authorList>
    </citation>
    <scope>NUCLEOTIDE SEQUENCE [LARGE SCALE GENOMIC DNA]</scope>
    <source>
        <strain evidence="4">CGMCC 4.7241</strain>
    </source>
</reference>
<name>A0ABV7YAA2_9ACTN</name>
<feature type="transmembrane region" description="Helical" evidence="2">
    <location>
        <begin position="29"/>
        <end position="51"/>
    </location>
</feature>
<sequence length="314" mass="34126">MDERDGRAEVLEVGRDPRTRRPVPPVSRWVALGLVLVLGLVAGSGATYWFLDRRAEQRSKAAVQLLARLDGGIAIVDPTDGCATATVRLYNVGAHPLTVDEVNADLTGQGMNQSRPFCQLQESTPHPIVLRPRASEPWTIVFRLACDQIWGTPTYRATVTTVLGERREVSAPMEKPDAPPSANFSCDGSPDISWNNLTSPLQGTGRDTSLLLSGVIRTTTGRQELLSLRLSDDSGLRMTLEPESPLSLKNESETIGVRVSVADCEQAQAYPDSSIQLRVRTRLGMALVDVPFDEPRAVTRSLVRLVDAVCGSQG</sequence>
<feature type="compositionally biased region" description="Basic and acidic residues" evidence="1">
    <location>
        <begin position="1"/>
        <end position="19"/>
    </location>
</feature>
<comment type="caution">
    <text evidence="3">The sequence shown here is derived from an EMBL/GenBank/DDBJ whole genome shotgun (WGS) entry which is preliminary data.</text>
</comment>
<keyword evidence="2" id="KW-0812">Transmembrane</keyword>
<protein>
    <submittedName>
        <fullName evidence="3">Uncharacterized protein</fullName>
    </submittedName>
</protein>
<keyword evidence="4" id="KW-1185">Reference proteome</keyword>
<evidence type="ECO:0000313" key="3">
    <source>
        <dbReference type="EMBL" id="MFC3762251.1"/>
    </source>
</evidence>
<gene>
    <name evidence="3" type="ORF">ACFOUW_15520</name>
</gene>
<keyword evidence="2" id="KW-1133">Transmembrane helix</keyword>
<organism evidence="3 4">
    <name type="scientific">Tenggerimyces flavus</name>
    <dbReference type="NCBI Taxonomy" id="1708749"/>
    <lineage>
        <taxon>Bacteria</taxon>
        <taxon>Bacillati</taxon>
        <taxon>Actinomycetota</taxon>
        <taxon>Actinomycetes</taxon>
        <taxon>Propionibacteriales</taxon>
        <taxon>Nocardioidaceae</taxon>
        <taxon>Tenggerimyces</taxon>
    </lineage>
</organism>
<evidence type="ECO:0000256" key="2">
    <source>
        <dbReference type="SAM" id="Phobius"/>
    </source>
</evidence>
<keyword evidence="2" id="KW-0472">Membrane</keyword>
<dbReference type="RefSeq" id="WP_205120783.1">
    <property type="nucleotide sequence ID" value="NZ_JAFBCM010000001.1"/>
</dbReference>
<proteinExistence type="predicted"/>